<feature type="region of interest" description="Disordered" evidence="1">
    <location>
        <begin position="1"/>
        <end position="30"/>
    </location>
</feature>
<name>A0ABR2FCJ1_9ROSI</name>
<keyword evidence="3" id="KW-1185">Reference proteome</keyword>
<accession>A0ABR2FCJ1</accession>
<dbReference type="EMBL" id="JBBPBM010000007">
    <property type="protein sequence ID" value="KAK8576056.1"/>
    <property type="molecule type" value="Genomic_DNA"/>
</dbReference>
<evidence type="ECO:0000313" key="3">
    <source>
        <dbReference type="Proteomes" id="UP001472677"/>
    </source>
</evidence>
<gene>
    <name evidence="2" type="ORF">V6N12_063704</name>
</gene>
<protein>
    <submittedName>
        <fullName evidence="2">Uncharacterized protein</fullName>
    </submittedName>
</protein>
<proteinExistence type="predicted"/>
<dbReference type="Proteomes" id="UP001472677">
    <property type="component" value="Unassembled WGS sequence"/>
</dbReference>
<reference evidence="2 3" key="1">
    <citation type="journal article" date="2024" name="G3 (Bethesda)">
        <title>Genome assembly of Hibiscus sabdariffa L. provides insights into metabolisms of medicinal natural products.</title>
        <authorList>
            <person name="Kim T."/>
        </authorList>
    </citation>
    <scope>NUCLEOTIDE SEQUENCE [LARGE SCALE GENOMIC DNA]</scope>
    <source>
        <strain evidence="2">TK-2024</strain>
        <tissue evidence="2">Old leaves</tissue>
    </source>
</reference>
<organism evidence="2 3">
    <name type="scientific">Hibiscus sabdariffa</name>
    <name type="common">roselle</name>
    <dbReference type="NCBI Taxonomy" id="183260"/>
    <lineage>
        <taxon>Eukaryota</taxon>
        <taxon>Viridiplantae</taxon>
        <taxon>Streptophyta</taxon>
        <taxon>Embryophyta</taxon>
        <taxon>Tracheophyta</taxon>
        <taxon>Spermatophyta</taxon>
        <taxon>Magnoliopsida</taxon>
        <taxon>eudicotyledons</taxon>
        <taxon>Gunneridae</taxon>
        <taxon>Pentapetalae</taxon>
        <taxon>rosids</taxon>
        <taxon>malvids</taxon>
        <taxon>Malvales</taxon>
        <taxon>Malvaceae</taxon>
        <taxon>Malvoideae</taxon>
        <taxon>Hibiscus</taxon>
    </lineage>
</organism>
<evidence type="ECO:0000313" key="2">
    <source>
        <dbReference type="EMBL" id="KAK8576056.1"/>
    </source>
</evidence>
<comment type="caution">
    <text evidence="2">The sequence shown here is derived from an EMBL/GenBank/DDBJ whole genome shotgun (WGS) entry which is preliminary data.</text>
</comment>
<evidence type="ECO:0000256" key="1">
    <source>
        <dbReference type="SAM" id="MobiDB-lite"/>
    </source>
</evidence>
<sequence length="175" mass="20026">MKEPQRNQSSNKRGSSSKKSYATWSDEDSTEEDEVAHLCFLALQEEYHLGTDTHYEYPYPANGFETMYKGLARKKYEYPYPANGFETMYKGFKTFSINLPPTTSWSIDTQPRVSVPHASYLQIWLEKSVPNGSKTSQRSPTARNSFGSIKYISKYQEKANSSIVNNNMIRNCLSA</sequence>
<feature type="compositionally biased region" description="Low complexity" evidence="1">
    <location>
        <begin position="1"/>
        <end position="20"/>
    </location>
</feature>